<dbReference type="NCBIfam" id="NF041770">
    <property type="entry name" value="CFI_box_CTERM"/>
    <property type="match status" value="1"/>
</dbReference>
<dbReference type="AlphaFoldDB" id="A0A859DTL1"/>
<dbReference type="KEGG" id="clf:GJQ69_06825"/>
<reference evidence="1 2" key="1">
    <citation type="submission" date="2019-11" db="EMBL/GenBank/DDBJ databases">
        <authorList>
            <person name="Ren C."/>
            <person name="Wang H."/>
            <person name="Xu Y."/>
        </authorList>
    </citation>
    <scope>NUCLEOTIDE SEQUENCE [LARGE SCALE GENOMIC DNA]</scope>
    <source>
        <strain evidence="1 2">LBM 19010</strain>
    </source>
</reference>
<dbReference type="InterPro" id="IPR049886">
    <property type="entry name" value="CFI_box_CTERM_dom"/>
</dbReference>
<sequence>MNYQIIHCPYCGLELHVPEETGKIVCMYCAKPIDLKSLFASTTLEPDGGMRLQHALTALEPSLFRFEKEEPAFTKKDYPTCFAAYSSRLGIALNALHGGTEEDCESFAHAIMSRIADELVTRHVRSSRSGAFFAYRMMITVYLLPVLHDSPVPEASPVLESFLKIWNSRYPEEPLNAVGFDKINTGWRKHGCYITTAVCHSLRKPDNCDELQTLRRFRDSWLLHQPGGHLLVQEYYTFAPTIAEAIDASPSRAQTYRSLWEQAIFPCVQDVHAGRNARCLQRYTCMMLHLEQAYLS</sequence>
<evidence type="ECO:0000313" key="2">
    <source>
        <dbReference type="Proteomes" id="UP000501316"/>
    </source>
</evidence>
<gene>
    <name evidence="1" type="ORF">GJQ69_06825</name>
</gene>
<accession>A0A859DTL1</accession>
<organism evidence="1 2">
    <name type="scientific">Caproicibacterium lactatifermentans</name>
    <dbReference type="NCBI Taxonomy" id="2666138"/>
    <lineage>
        <taxon>Bacteria</taxon>
        <taxon>Bacillati</taxon>
        <taxon>Bacillota</taxon>
        <taxon>Clostridia</taxon>
        <taxon>Eubacteriales</taxon>
        <taxon>Oscillospiraceae</taxon>
        <taxon>Caproicibacterium</taxon>
    </lineage>
</organism>
<dbReference type="EMBL" id="CP046051">
    <property type="protein sequence ID" value="QKN24222.1"/>
    <property type="molecule type" value="Genomic_DNA"/>
</dbReference>
<proteinExistence type="predicted"/>
<evidence type="ECO:0000313" key="1">
    <source>
        <dbReference type="EMBL" id="QKN24222.1"/>
    </source>
</evidence>
<protein>
    <submittedName>
        <fullName evidence="1">Uncharacterized protein</fullName>
    </submittedName>
</protein>
<dbReference type="Proteomes" id="UP000501316">
    <property type="component" value="Chromosome"/>
</dbReference>
<name>A0A859DTL1_9FIRM</name>
<dbReference type="RefSeq" id="WP_174193338.1">
    <property type="nucleotide sequence ID" value="NZ_CP046051.1"/>
</dbReference>